<accession>A0A381J4L1</accession>
<dbReference type="AlphaFoldDB" id="A0A381J4L1"/>
<sequence>MPKSKVRKKKTKAKNNNSIETKDKFFIIEEDVKMSEVLLDFANPLLEHCEDIEEHHKVIAYATLIWNLTNLPKADGERFKKDICKMLEHDEILLQDGMEMMEMMLARKEKYFKNMKRMIVDYDISVTDGQMNVQIVSTLN</sequence>
<dbReference type="RefSeq" id="WP_115640355.1">
    <property type="nucleotide sequence ID" value="NZ_UFWZ01000001.1"/>
</dbReference>
<keyword evidence="2" id="KW-1185">Reference proteome</keyword>
<dbReference type="Proteomes" id="UP000254664">
    <property type="component" value="Unassembled WGS sequence"/>
</dbReference>
<name>A0A381J4L1_9CLOT</name>
<gene>
    <name evidence="1" type="ORF">NCTC9836_00541</name>
</gene>
<evidence type="ECO:0000313" key="1">
    <source>
        <dbReference type="EMBL" id="SUY45987.1"/>
    </source>
</evidence>
<protein>
    <submittedName>
        <fullName evidence="1">Uncharacterized protein</fullName>
    </submittedName>
</protein>
<reference evidence="1 2" key="1">
    <citation type="submission" date="2018-06" db="EMBL/GenBank/DDBJ databases">
        <authorList>
            <consortium name="Pathogen Informatics"/>
            <person name="Doyle S."/>
        </authorList>
    </citation>
    <scope>NUCLEOTIDE SEQUENCE [LARGE SCALE GENOMIC DNA]</scope>
    <source>
        <strain evidence="1 2">NCTC9836</strain>
    </source>
</reference>
<dbReference type="EMBL" id="UFWZ01000001">
    <property type="protein sequence ID" value="SUY45987.1"/>
    <property type="molecule type" value="Genomic_DNA"/>
</dbReference>
<proteinExistence type="predicted"/>
<evidence type="ECO:0000313" key="2">
    <source>
        <dbReference type="Proteomes" id="UP000254664"/>
    </source>
</evidence>
<organism evidence="1 2">
    <name type="scientific">Clostridium putrefaciens</name>
    <dbReference type="NCBI Taxonomy" id="99675"/>
    <lineage>
        <taxon>Bacteria</taxon>
        <taxon>Bacillati</taxon>
        <taxon>Bacillota</taxon>
        <taxon>Clostridia</taxon>
        <taxon>Eubacteriales</taxon>
        <taxon>Clostridiaceae</taxon>
        <taxon>Clostridium</taxon>
    </lineage>
</organism>